<dbReference type="Proteomes" id="UP000584824">
    <property type="component" value="Unassembled WGS sequence"/>
</dbReference>
<comment type="caution">
    <text evidence="2">The sequence shown here is derived from an EMBL/GenBank/DDBJ whole genome shotgun (WGS) entry which is preliminary data.</text>
</comment>
<name>A0A7W6K875_9HYPH</name>
<evidence type="ECO:0000313" key="2">
    <source>
        <dbReference type="EMBL" id="MBB4105812.1"/>
    </source>
</evidence>
<dbReference type="InterPro" id="IPR022789">
    <property type="entry name" value="ParD"/>
</dbReference>
<evidence type="ECO:0000313" key="3">
    <source>
        <dbReference type="Proteomes" id="UP000584824"/>
    </source>
</evidence>
<dbReference type="SUPFAM" id="SSF47598">
    <property type="entry name" value="Ribbon-helix-helix"/>
    <property type="match status" value="1"/>
</dbReference>
<dbReference type="EMBL" id="JACIDU010000031">
    <property type="protein sequence ID" value="MBB4105812.1"/>
    <property type="molecule type" value="Genomic_DNA"/>
</dbReference>
<reference evidence="2 3" key="1">
    <citation type="submission" date="2020-08" db="EMBL/GenBank/DDBJ databases">
        <title>Genomic Encyclopedia of Type Strains, Phase IV (KMG-IV): sequencing the most valuable type-strain genomes for metagenomic binning, comparative biology and taxonomic classification.</title>
        <authorList>
            <person name="Goeker M."/>
        </authorList>
    </citation>
    <scope>NUCLEOTIDE SEQUENCE [LARGE SCALE GENOMIC DNA]</scope>
    <source>
        <strain evidence="2 3">DSM 26385</strain>
    </source>
</reference>
<organism evidence="2 3">
    <name type="scientific">Allorhizobium borbori</name>
    <dbReference type="NCBI Taxonomy" id="485907"/>
    <lineage>
        <taxon>Bacteria</taxon>
        <taxon>Pseudomonadati</taxon>
        <taxon>Pseudomonadota</taxon>
        <taxon>Alphaproteobacteria</taxon>
        <taxon>Hyphomicrobiales</taxon>
        <taxon>Rhizobiaceae</taxon>
        <taxon>Rhizobium/Agrobacterium group</taxon>
        <taxon>Allorhizobium</taxon>
    </lineage>
</organism>
<dbReference type="Pfam" id="PF03693">
    <property type="entry name" value="ParD_antitoxin"/>
    <property type="match status" value="1"/>
</dbReference>
<keyword evidence="3" id="KW-1185">Reference proteome</keyword>
<dbReference type="Gene3D" id="6.10.10.120">
    <property type="entry name" value="Antitoxin ParD1-like"/>
    <property type="match status" value="1"/>
</dbReference>
<dbReference type="AlphaFoldDB" id="A0A7W6K875"/>
<dbReference type="RefSeq" id="WP_183795638.1">
    <property type="nucleotide sequence ID" value="NZ_JACIDU010000031.1"/>
</dbReference>
<evidence type="ECO:0000256" key="1">
    <source>
        <dbReference type="ARBA" id="ARBA00022649"/>
    </source>
</evidence>
<proteinExistence type="predicted"/>
<dbReference type="InterPro" id="IPR038296">
    <property type="entry name" value="ParD_sf"/>
</dbReference>
<sequence>MARAKTFSLGDNYDGILSDLVKNGRFGTETEAVRAGIRMLADYEIKMRSLRNDIQAADAEIEAGLGKRYINGTDLFNDVMNEG</sequence>
<dbReference type="GO" id="GO:0006355">
    <property type="term" value="P:regulation of DNA-templated transcription"/>
    <property type="evidence" value="ECO:0007669"/>
    <property type="project" value="InterPro"/>
</dbReference>
<gene>
    <name evidence="2" type="ORF">GGQ66_004400</name>
</gene>
<keyword evidence="1" id="KW-1277">Toxin-antitoxin system</keyword>
<protein>
    <submittedName>
        <fullName evidence="2">Antitoxin ParD1/3/4</fullName>
    </submittedName>
</protein>
<accession>A0A7W6K875</accession>
<dbReference type="InterPro" id="IPR010985">
    <property type="entry name" value="Ribbon_hlx_hlx"/>
</dbReference>